<dbReference type="InterPro" id="IPR037238">
    <property type="entry name" value="YbiA-like_sf"/>
</dbReference>
<evidence type="ECO:0000259" key="3">
    <source>
        <dbReference type="Pfam" id="PF08719"/>
    </source>
</evidence>
<comment type="caution">
    <text evidence="4">The sequence shown here is derived from an EMBL/GenBank/DDBJ whole genome shotgun (WGS) entry which is preliminary data.</text>
</comment>
<gene>
    <name evidence="4" type="ORF">LQ564_17690</name>
</gene>
<accession>A0ABS8QB15</accession>
<dbReference type="SUPFAM" id="SSF143990">
    <property type="entry name" value="YbiA-like"/>
    <property type="match status" value="1"/>
</dbReference>
<evidence type="ECO:0000256" key="1">
    <source>
        <dbReference type="ARBA" id="ARBA00000022"/>
    </source>
</evidence>
<dbReference type="NCBIfam" id="TIGR02464">
    <property type="entry name" value="ribofla_fusion"/>
    <property type="match status" value="1"/>
</dbReference>
<name>A0ABS8QB15_9BURK</name>
<dbReference type="Pfam" id="PF08719">
    <property type="entry name" value="NADAR"/>
    <property type="match status" value="1"/>
</dbReference>
<sequence length="149" mass="17079">MDDPSLEPVYFYTRSMPWFELSNFCPPGVEDGGVYWPTVEHYFQAQKFSDGAHRERIRRAATPKDARELGRSRLHPIRDDWDEVRESVMLHALRIKFAKGPARELLLSTGDRLLVEASPVDYFWGAGQDGSGLNRLGILLQQVRAEMQS</sequence>
<reference evidence="4" key="1">
    <citation type="submission" date="2021-11" db="EMBL/GenBank/DDBJ databases">
        <title>The complete genome of Massilia sp sp. G4R7.</title>
        <authorList>
            <person name="Liu L."/>
            <person name="Yue J."/>
            <person name="Yuan J."/>
            <person name="Yang F."/>
            <person name="Li L."/>
        </authorList>
    </citation>
    <scope>NUCLEOTIDE SEQUENCE</scope>
    <source>
        <strain evidence="4">G4R7</strain>
    </source>
</reference>
<proteinExistence type="predicted"/>
<evidence type="ECO:0000313" key="5">
    <source>
        <dbReference type="Proteomes" id="UP001179361"/>
    </source>
</evidence>
<protein>
    <submittedName>
        <fullName evidence="4">NADAR family protein</fullName>
    </submittedName>
</protein>
<comment type="catalytic activity">
    <reaction evidence="1">
        <text>5-amino-6-(5-phospho-D-ribosylamino)uracil + H2O = 5,6-diaminouracil + D-ribose 5-phosphate</text>
        <dbReference type="Rhea" id="RHEA:55020"/>
        <dbReference type="ChEBI" id="CHEBI:15377"/>
        <dbReference type="ChEBI" id="CHEBI:46252"/>
        <dbReference type="ChEBI" id="CHEBI:58453"/>
        <dbReference type="ChEBI" id="CHEBI:78346"/>
    </reaction>
</comment>
<dbReference type="CDD" id="cd15457">
    <property type="entry name" value="NADAR"/>
    <property type="match status" value="1"/>
</dbReference>
<evidence type="ECO:0000313" key="4">
    <source>
        <dbReference type="EMBL" id="MCD2518146.1"/>
    </source>
</evidence>
<dbReference type="InterPro" id="IPR012816">
    <property type="entry name" value="NADAR"/>
</dbReference>
<dbReference type="RefSeq" id="WP_231059437.1">
    <property type="nucleotide sequence ID" value="NZ_JAJNOC010000006.1"/>
</dbReference>
<dbReference type="Proteomes" id="UP001179361">
    <property type="component" value="Unassembled WGS sequence"/>
</dbReference>
<evidence type="ECO:0000256" key="2">
    <source>
        <dbReference type="ARBA" id="ARBA00000751"/>
    </source>
</evidence>
<feature type="domain" description="NADAR" evidence="3">
    <location>
        <begin position="10"/>
        <end position="147"/>
    </location>
</feature>
<keyword evidence="5" id="KW-1185">Reference proteome</keyword>
<dbReference type="EMBL" id="JAJNOC010000006">
    <property type="protein sequence ID" value="MCD2518146.1"/>
    <property type="molecule type" value="Genomic_DNA"/>
</dbReference>
<organism evidence="4 5">
    <name type="scientific">Massilia phyllostachyos</name>
    <dbReference type="NCBI Taxonomy" id="2898585"/>
    <lineage>
        <taxon>Bacteria</taxon>
        <taxon>Pseudomonadati</taxon>
        <taxon>Pseudomonadota</taxon>
        <taxon>Betaproteobacteria</taxon>
        <taxon>Burkholderiales</taxon>
        <taxon>Oxalobacteraceae</taxon>
        <taxon>Telluria group</taxon>
        <taxon>Massilia</taxon>
    </lineage>
</organism>
<dbReference type="Gene3D" id="1.10.357.40">
    <property type="entry name" value="YbiA-like"/>
    <property type="match status" value="1"/>
</dbReference>
<comment type="catalytic activity">
    <reaction evidence="2">
        <text>2,5-diamino-6-hydroxy-4-(5-phosphoribosylamino)-pyrimidine + H2O = 2,5,6-triamino-4-hydroxypyrimidine + D-ribose 5-phosphate</text>
        <dbReference type="Rhea" id="RHEA:23436"/>
        <dbReference type="ChEBI" id="CHEBI:15377"/>
        <dbReference type="ChEBI" id="CHEBI:58614"/>
        <dbReference type="ChEBI" id="CHEBI:78346"/>
        <dbReference type="ChEBI" id="CHEBI:137796"/>
    </reaction>
</comment>